<dbReference type="EC" id="2.4.-.-" evidence="3"/>
<keyword evidence="4" id="KW-1185">Reference proteome</keyword>
<reference evidence="3 4" key="1">
    <citation type="submission" date="2023-05" db="EMBL/GenBank/DDBJ databases">
        <title>Microbacterium dauci sp.nov., Isolated from Carrot Rhizosphere Soil.</title>
        <authorList>
            <person name="Xiao Z."/>
            <person name="Zheng J."/>
        </authorList>
    </citation>
    <scope>NUCLEOTIDE SEQUENCE [LARGE SCALE GENOMIC DNA]</scope>
    <source>
        <strain evidence="3 4">LX3-4</strain>
    </source>
</reference>
<accession>A0ABT6ZEC2</accession>
<evidence type="ECO:0000259" key="2">
    <source>
        <dbReference type="Pfam" id="PF00534"/>
    </source>
</evidence>
<dbReference type="PANTHER" id="PTHR12526:SF637">
    <property type="entry name" value="GLYCOSYLTRANSFERASE EPSF-RELATED"/>
    <property type="match status" value="1"/>
</dbReference>
<evidence type="ECO:0000313" key="4">
    <source>
        <dbReference type="Proteomes" id="UP001321481"/>
    </source>
</evidence>
<comment type="caution">
    <text evidence="3">The sequence shown here is derived from an EMBL/GenBank/DDBJ whole genome shotgun (WGS) entry which is preliminary data.</text>
</comment>
<feature type="domain" description="Glycosyl transferase family 1" evidence="2">
    <location>
        <begin position="208"/>
        <end position="348"/>
    </location>
</feature>
<dbReference type="EMBL" id="JASJND010000005">
    <property type="protein sequence ID" value="MDJ1114498.1"/>
    <property type="molecule type" value="Genomic_DNA"/>
</dbReference>
<dbReference type="Gene3D" id="3.40.50.2000">
    <property type="entry name" value="Glycogen Phosphorylase B"/>
    <property type="match status" value="2"/>
</dbReference>
<protein>
    <submittedName>
        <fullName evidence="3">Glycosyltransferase family 4 protein</fullName>
        <ecNumber evidence="3">2.4.-.-</ecNumber>
    </submittedName>
</protein>
<keyword evidence="3" id="KW-0328">Glycosyltransferase</keyword>
<proteinExistence type="predicted"/>
<dbReference type="RefSeq" id="WP_283716119.1">
    <property type="nucleotide sequence ID" value="NZ_JASJND010000005.1"/>
</dbReference>
<dbReference type="GO" id="GO:0016757">
    <property type="term" value="F:glycosyltransferase activity"/>
    <property type="evidence" value="ECO:0007669"/>
    <property type="project" value="UniProtKB-KW"/>
</dbReference>
<organism evidence="3 4">
    <name type="scientific">Microbacterium dauci</name>
    <dbReference type="NCBI Taxonomy" id="3048008"/>
    <lineage>
        <taxon>Bacteria</taxon>
        <taxon>Bacillati</taxon>
        <taxon>Actinomycetota</taxon>
        <taxon>Actinomycetes</taxon>
        <taxon>Micrococcales</taxon>
        <taxon>Microbacteriaceae</taxon>
        <taxon>Microbacterium</taxon>
    </lineage>
</organism>
<dbReference type="SUPFAM" id="SSF53756">
    <property type="entry name" value="UDP-Glycosyltransferase/glycogen phosphorylase"/>
    <property type="match status" value="1"/>
</dbReference>
<sequence length="378" mass="41870">MKSSVRVLVEPVDPRRPKPGGVDTCIRGLVKFRDPAIDLRIVGVDAIGDAELGVWRREEIDGRSVWFLPVYRSDNTVMRPRVPHVAQLVAGLLRYRRRLTELGPITLQTHRVTTGFALRRFIRATSHIQFIHNDGEDSISLGNESYFKRARGAFRRLERDAVRSCRDVVVFNGPAAKRLSEWGGHVRFSPTWFDDEYFFPGDEVTTPRRRLLWVGRFEATKDPMLAVRAMALLDDDYRLTMLGGGALIDEARSLAAELGIEDRIDIVGPVAKHEVAEHLRGNELLLMTSHHEGFPRAVVEALASGLPVVTTAGGEPNGLVVDGENGTRIAERTPESVAAAIRAAETLQTEAATGSVSGLRATRLVPFVLDPDSTDTPW</sequence>
<dbReference type="Pfam" id="PF00534">
    <property type="entry name" value="Glycos_transf_1"/>
    <property type="match status" value="1"/>
</dbReference>
<evidence type="ECO:0000256" key="1">
    <source>
        <dbReference type="ARBA" id="ARBA00022679"/>
    </source>
</evidence>
<dbReference type="PANTHER" id="PTHR12526">
    <property type="entry name" value="GLYCOSYLTRANSFERASE"/>
    <property type="match status" value="1"/>
</dbReference>
<dbReference type="CDD" id="cd03801">
    <property type="entry name" value="GT4_PimA-like"/>
    <property type="match status" value="1"/>
</dbReference>
<evidence type="ECO:0000313" key="3">
    <source>
        <dbReference type="EMBL" id="MDJ1114498.1"/>
    </source>
</evidence>
<gene>
    <name evidence="3" type="ORF">QNI14_08530</name>
</gene>
<name>A0ABT6ZEC2_9MICO</name>
<dbReference type="Proteomes" id="UP001321481">
    <property type="component" value="Unassembled WGS sequence"/>
</dbReference>
<dbReference type="InterPro" id="IPR001296">
    <property type="entry name" value="Glyco_trans_1"/>
</dbReference>
<keyword evidence="1 3" id="KW-0808">Transferase</keyword>